<protein>
    <submittedName>
        <fullName evidence="1">Uncharacterized protein</fullName>
    </submittedName>
</protein>
<dbReference type="Proteomes" id="UP001231649">
    <property type="component" value="Chromosome 19"/>
</dbReference>
<organism evidence="1 2">
    <name type="scientific">Mythimna loreyi</name>
    <dbReference type="NCBI Taxonomy" id="667449"/>
    <lineage>
        <taxon>Eukaryota</taxon>
        <taxon>Metazoa</taxon>
        <taxon>Ecdysozoa</taxon>
        <taxon>Arthropoda</taxon>
        <taxon>Hexapoda</taxon>
        <taxon>Insecta</taxon>
        <taxon>Pterygota</taxon>
        <taxon>Neoptera</taxon>
        <taxon>Endopterygota</taxon>
        <taxon>Lepidoptera</taxon>
        <taxon>Glossata</taxon>
        <taxon>Ditrysia</taxon>
        <taxon>Noctuoidea</taxon>
        <taxon>Noctuidae</taxon>
        <taxon>Noctuinae</taxon>
        <taxon>Hadenini</taxon>
        <taxon>Mythimna</taxon>
    </lineage>
</organism>
<evidence type="ECO:0000313" key="2">
    <source>
        <dbReference type="Proteomes" id="UP001231649"/>
    </source>
</evidence>
<comment type="caution">
    <text evidence="1">The sequence shown here is derived from an EMBL/GenBank/DDBJ whole genome shotgun (WGS) entry which is preliminary data.</text>
</comment>
<sequence>MESEGFLQDEDTNPSNWVPSETMPPTAADYGGSAVSKVEPGGSGACAGSSKMTVLLQAAKRTVIIDDRPAKRPCLDRPELPMPTPKGKGVGALVDSYDKKLIVLKLKSPEDVVKDVLGRLDFAKMGTGLTSEIKKTLGGIEVHYQKQFIEILGTYQELIVTPYPVELQNQGNGQLLDITGLRRQKRSWWRVIMAFLRAVRPVARNAGKLTKYGKFIKGLKYAGYAASAGVFAYEIAEVFGAVPDLKYQEVTRQLNELHDGRVKDLEVLKNITLITVNTNNNMRDIGVEVSNVLSEAHDRFEIMIKVSQVFGSYMQQLSNSLLLLLQGNIPSNLISLELQRDWLERQLPSPLLNHALLPCRNISSEASVIIM</sequence>
<accession>A0ACC2QNS1</accession>
<keyword evidence="2" id="KW-1185">Reference proteome</keyword>
<evidence type="ECO:0000313" key="1">
    <source>
        <dbReference type="EMBL" id="KAJ8720996.1"/>
    </source>
</evidence>
<reference evidence="1" key="1">
    <citation type="submission" date="2023-03" db="EMBL/GenBank/DDBJ databases">
        <title>Chromosome-level genomes of two armyworms, Mythimna separata and Mythimna loreyi, provide insights into the biosynthesis and reception of sex pheromones.</title>
        <authorList>
            <person name="Zhao H."/>
        </authorList>
    </citation>
    <scope>NUCLEOTIDE SEQUENCE</scope>
    <source>
        <strain evidence="1">BeijingLab</strain>
    </source>
</reference>
<proteinExistence type="predicted"/>
<name>A0ACC2QNS1_9NEOP</name>
<dbReference type="EMBL" id="CM056795">
    <property type="protein sequence ID" value="KAJ8720996.1"/>
    <property type="molecule type" value="Genomic_DNA"/>
</dbReference>
<gene>
    <name evidence="1" type="ORF">PYW08_006461</name>
</gene>